<dbReference type="EMBL" id="QXFY01000366">
    <property type="protein sequence ID" value="KAE9346527.1"/>
    <property type="molecule type" value="Genomic_DNA"/>
</dbReference>
<dbReference type="AlphaFoldDB" id="A0A6A3L4G0"/>
<evidence type="ECO:0000313" key="27">
    <source>
        <dbReference type="Proteomes" id="UP000488956"/>
    </source>
</evidence>
<dbReference type="EMBL" id="QXGC01000362">
    <property type="protein sequence ID" value="KAE9239318.1"/>
    <property type="molecule type" value="Genomic_DNA"/>
</dbReference>
<evidence type="ECO:0000313" key="9">
    <source>
        <dbReference type="EMBL" id="KAE9014496.1"/>
    </source>
</evidence>
<keyword evidence="19" id="KW-1185">Reference proteome</keyword>
<dbReference type="EMBL" id="QXGE01000371">
    <property type="protein sequence ID" value="KAE9314435.1"/>
    <property type="molecule type" value="Genomic_DNA"/>
</dbReference>
<evidence type="ECO:0000313" key="13">
    <source>
        <dbReference type="EMBL" id="KAE9216437.1"/>
    </source>
</evidence>
<sequence>MAGFARNTSSNFLHPKFQRSSAVRVMEYSQSKYEGTTEFGRFHGKGVLHLPDGYRYEGEFQNGEFHGRGTLFFPEGKLEGEWACGKQVEGTFTFSDGLEYAPTGWMYCTDANRQYYSESVSPWGILPTGELNYFDTGVNRVVPLGSYDAGNGIYTPSTGLVSAYNNPSETREPTEQEKEWIMKRAPKATTKDMSIH</sequence>
<evidence type="ECO:0000256" key="3">
    <source>
        <dbReference type="ARBA" id="ARBA00022737"/>
    </source>
</evidence>
<comment type="caution">
    <text evidence="9">The sequence shown here is derived from an EMBL/GenBank/DDBJ whole genome shotgun (WGS) entry which is preliminary data.</text>
</comment>
<evidence type="ECO:0000313" key="22">
    <source>
        <dbReference type="Proteomes" id="UP000440732"/>
    </source>
</evidence>
<dbReference type="Proteomes" id="UP000460718">
    <property type="component" value="Unassembled WGS sequence"/>
</dbReference>
<gene>
    <name evidence="16" type="ORF">PF001_g8266</name>
    <name evidence="15" type="ORF">PF002_g8685</name>
    <name evidence="14" type="ORF">PF004_g7993</name>
    <name evidence="13" type="ORF">PF005_g9053</name>
    <name evidence="12" type="ORF">PF006_g8366</name>
    <name evidence="11" type="ORF">PF007_g7894</name>
    <name evidence="17" type="ORF">PF008_g8243</name>
    <name evidence="8" type="ORF">PF009_g6770</name>
    <name evidence="10" type="ORF">PF010_g8178</name>
    <name evidence="9" type="ORF">PF011_g8022</name>
</gene>
<dbReference type="Gene3D" id="2.20.110.10">
    <property type="entry name" value="Histone H3 K4-specific methyltransferase SET7/9 N-terminal domain"/>
    <property type="match status" value="1"/>
</dbReference>
<evidence type="ECO:0000256" key="4">
    <source>
        <dbReference type="ARBA" id="ARBA00022846"/>
    </source>
</evidence>
<evidence type="ECO:0000256" key="5">
    <source>
        <dbReference type="ARBA" id="ARBA00023069"/>
    </source>
</evidence>
<evidence type="ECO:0000313" key="21">
    <source>
        <dbReference type="Proteomes" id="UP000440367"/>
    </source>
</evidence>
<keyword evidence="5" id="KW-0969">Cilium</keyword>
<dbReference type="EMBL" id="QXFW01000369">
    <property type="protein sequence ID" value="KAE9014496.1"/>
    <property type="molecule type" value="Genomic_DNA"/>
</dbReference>
<dbReference type="InterPro" id="IPR003409">
    <property type="entry name" value="MORN"/>
</dbReference>
<dbReference type="Proteomes" id="UP000441208">
    <property type="component" value="Unassembled WGS sequence"/>
</dbReference>
<dbReference type="Proteomes" id="UP000440367">
    <property type="component" value="Unassembled WGS sequence"/>
</dbReference>
<comment type="subcellular location">
    <subcellularLocation>
        <location evidence="1">Cell projection</location>
        <location evidence="1">Cilium</location>
        <location evidence="1">Flagellum</location>
    </subcellularLocation>
</comment>
<evidence type="ECO:0000313" key="17">
    <source>
        <dbReference type="EMBL" id="KAE9346527.1"/>
    </source>
</evidence>
<proteinExistence type="predicted"/>
<evidence type="ECO:0000313" key="10">
    <source>
        <dbReference type="EMBL" id="KAE9118538.1"/>
    </source>
</evidence>
<evidence type="ECO:0000313" key="24">
    <source>
        <dbReference type="Proteomes" id="UP000460718"/>
    </source>
</evidence>
<dbReference type="EMBL" id="QXGD01000345">
    <property type="protein sequence ID" value="KAE9242562.1"/>
    <property type="molecule type" value="Genomic_DNA"/>
</dbReference>
<evidence type="ECO:0000256" key="7">
    <source>
        <dbReference type="SAM" id="MobiDB-lite"/>
    </source>
</evidence>
<name>A0A6A3L4G0_9STRA</name>
<dbReference type="EMBL" id="QXFX01000366">
    <property type="protein sequence ID" value="KAE9118538.1"/>
    <property type="molecule type" value="Genomic_DNA"/>
</dbReference>
<dbReference type="Proteomes" id="UP000429523">
    <property type="component" value="Unassembled WGS sequence"/>
</dbReference>
<accession>A0A6A3L4G0</accession>
<evidence type="ECO:0000313" key="19">
    <source>
        <dbReference type="Proteomes" id="UP000433483"/>
    </source>
</evidence>
<dbReference type="Proteomes" id="UP000476176">
    <property type="component" value="Unassembled WGS sequence"/>
</dbReference>
<evidence type="ECO:0000256" key="6">
    <source>
        <dbReference type="ARBA" id="ARBA00023273"/>
    </source>
</evidence>
<evidence type="ECO:0000313" key="11">
    <source>
        <dbReference type="EMBL" id="KAE9121201.1"/>
    </source>
</evidence>
<reference evidence="24 25" key="1">
    <citation type="submission" date="2018-09" db="EMBL/GenBank/DDBJ databases">
        <title>Genomic investigation of the strawberry pathogen Phytophthora fragariae indicates pathogenicity is determined by transcriptional variation in three key races.</title>
        <authorList>
            <person name="Adams T.M."/>
            <person name="Armitage A.D."/>
            <person name="Sobczyk M.K."/>
            <person name="Bates H.J."/>
            <person name="Dunwell J.M."/>
            <person name="Nellist C.F."/>
            <person name="Harrison R.J."/>
        </authorList>
    </citation>
    <scope>NUCLEOTIDE SEQUENCE [LARGE SCALE GENOMIC DNA]</scope>
    <source>
        <strain evidence="16 20">A4</strain>
        <strain evidence="15 21">BC-1</strain>
        <strain evidence="14 25">BC-23</strain>
        <strain evidence="13 19">NOV-27</strain>
        <strain evidence="12 22">NOV-5</strain>
        <strain evidence="11 23">NOV-71</strain>
        <strain evidence="17 26">NOV-77</strain>
        <strain evidence="8 18">NOV-9</strain>
        <strain evidence="10 27">ONT-3</strain>
        <strain evidence="9 24">SCRP245</strain>
    </source>
</reference>
<dbReference type="InterPro" id="IPR042814">
    <property type="entry name" value="Morn5"/>
</dbReference>
<dbReference type="Proteomes" id="UP000440732">
    <property type="component" value="Unassembled WGS sequence"/>
</dbReference>
<evidence type="ECO:0000313" key="18">
    <source>
        <dbReference type="Proteomes" id="UP000429523"/>
    </source>
</evidence>
<dbReference type="PANTHER" id="PTHR46437:SF1">
    <property type="entry name" value="MORN REPEAT-CONTAINING PROTEIN 5"/>
    <property type="match status" value="1"/>
</dbReference>
<dbReference type="GO" id="GO:0031514">
    <property type="term" value="C:motile cilium"/>
    <property type="evidence" value="ECO:0007669"/>
    <property type="project" value="UniProtKB-SubCell"/>
</dbReference>
<evidence type="ECO:0000313" key="8">
    <source>
        <dbReference type="EMBL" id="KAE8943494.1"/>
    </source>
</evidence>
<evidence type="ECO:0000313" key="23">
    <source>
        <dbReference type="Proteomes" id="UP000441208"/>
    </source>
</evidence>
<keyword evidence="6" id="KW-0966">Cell projection</keyword>
<dbReference type="PANTHER" id="PTHR46437">
    <property type="entry name" value="MORN REPEAT-CONTAINING PROTEIN 5"/>
    <property type="match status" value="1"/>
</dbReference>
<evidence type="ECO:0000313" key="12">
    <source>
        <dbReference type="EMBL" id="KAE9146903.1"/>
    </source>
</evidence>
<dbReference type="Proteomes" id="UP000437068">
    <property type="component" value="Unassembled WGS sequence"/>
</dbReference>
<dbReference type="SUPFAM" id="SSF82185">
    <property type="entry name" value="Histone H3 K4-specific methyltransferase SET7/9 N-terminal domain"/>
    <property type="match status" value="1"/>
</dbReference>
<evidence type="ECO:0000256" key="2">
    <source>
        <dbReference type="ARBA" id="ARBA00016322"/>
    </source>
</evidence>
<evidence type="ECO:0000313" key="20">
    <source>
        <dbReference type="Proteomes" id="UP000437068"/>
    </source>
</evidence>
<evidence type="ECO:0000313" key="14">
    <source>
        <dbReference type="EMBL" id="KAE9239318.1"/>
    </source>
</evidence>
<organism evidence="9 24">
    <name type="scientific">Phytophthora fragariae</name>
    <dbReference type="NCBI Taxonomy" id="53985"/>
    <lineage>
        <taxon>Eukaryota</taxon>
        <taxon>Sar</taxon>
        <taxon>Stramenopiles</taxon>
        <taxon>Oomycota</taxon>
        <taxon>Peronosporomycetes</taxon>
        <taxon>Peronosporales</taxon>
        <taxon>Peronosporaceae</taxon>
        <taxon>Phytophthora</taxon>
    </lineage>
</organism>
<dbReference type="SMART" id="SM00698">
    <property type="entry name" value="MORN"/>
    <property type="match status" value="2"/>
</dbReference>
<protein>
    <recommendedName>
        <fullName evidence="2">MORN repeat-containing protein 5</fullName>
    </recommendedName>
</protein>
<dbReference type="Proteomes" id="UP000488956">
    <property type="component" value="Unassembled WGS sequence"/>
</dbReference>
<evidence type="ECO:0000313" key="25">
    <source>
        <dbReference type="Proteomes" id="UP000476176"/>
    </source>
</evidence>
<dbReference type="Proteomes" id="UP000433483">
    <property type="component" value="Unassembled WGS sequence"/>
</dbReference>
<dbReference type="EMBL" id="QXGB01000401">
    <property type="protein sequence ID" value="KAE9216437.1"/>
    <property type="molecule type" value="Genomic_DNA"/>
</dbReference>
<dbReference type="EMBL" id="QXFZ01000321">
    <property type="protein sequence ID" value="KAE9121201.1"/>
    <property type="molecule type" value="Genomic_DNA"/>
</dbReference>
<keyword evidence="3" id="KW-0677">Repeat</keyword>
<keyword evidence="4" id="KW-0282">Flagellum</keyword>
<dbReference type="EMBL" id="QXGA01000379">
    <property type="protein sequence ID" value="KAE9146903.1"/>
    <property type="molecule type" value="Genomic_DNA"/>
</dbReference>
<dbReference type="Proteomes" id="UP000486351">
    <property type="component" value="Unassembled WGS sequence"/>
</dbReference>
<evidence type="ECO:0000313" key="26">
    <source>
        <dbReference type="Proteomes" id="UP000486351"/>
    </source>
</evidence>
<dbReference type="Pfam" id="PF02493">
    <property type="entry name" value="MORN"/>
    <property type="match status" value="3"/>
</dbReference>
<evidence type="ECO:0000256" key="1">
    <source>
        <dbReference type="ARBA" id="ARBA00004230"/>
    </source>
</evidence>
<evidence type="ECO:0000313" key="15">
    <source>
        <dbReference type="EMBL" id="KAE9242562.1"/>
    </source>
</evidence>
<evidence type="ECO:0000313" key="16">
    <source>
        <dbReference type="EMBL" id="KAE9314435.1"/>
    </source>
</evidence>
<feature type="region of interest" description="Disordered" evidence="7">
    <location>
        <begin position="164"/>
        <end position="196"/>
    </location>
</feature>
<dbReference type="EMBL" id="QXGF01000248">
    <property type="protein sequence ID" value="KAE8943494.1"/>
    <property type="molecule type" value="Genomic_DNA"/>
</dbReference>
<dbReference type="OrthoDB" id="187215at2759"/>
<feature type="compositionally biased region" description="Basic and acidic residues" evidence="7">
    <location>
        <begin position="169"/>
        <end position="182"/>
    </location>
</feature>